<dbReference type="FunFam" id="3.40.190.80:FF:000011">
    <property type="entry name" value="Fructose-1,6-bisphosphatase class 1"/>
    <property type="match status" value="1"/>
</dbReference>
<dbReference type="GO" id="GO:0005986">
    <property type="term" value="P:sucrose biosynthetic process"/>
    <property type="evidence" value="ECO:0007669"/>
    <property type="project" value="TreeGrafter"/>
</dbReference>
<keyword evidence="7 12" id="KW-0460">Magnesium</keyword>
<keyword evidence="6 12" id="KW-0378">Hydrolase</keyword>
<protein>
    <recommendedName>
        <fullName evidence="10 12">Fructose-1,6-bisphosphatase class 1</fullName>
        <shortName evidence="12">FBPase class 1</shortName>
        <ecNumber evidence="3 12">3.1.3.11</ecNumber>
    </recommendedName>
    <alternativeName>
        <fullName evidence="11 12">D-fructose-1,6-bisphosphate 1-phosphohydrolase class 1</fullName>
    </alternativeName>
</protein>
<dbReference type="NCBIfam" id="NF006778">
    <property type="entry name" value="PRK09293.1-1"/>
    <property type="match status" value="1"/>
</dbReference>
<comment type="catalytic activity">
    <reaction evidence="1 12">
        <text>beta-D-fructose 1,6-bisphosphate + H2O = beta-D-fructose 6-phosphate + phosphate</text>
        <dbReference type="Rhea" id="RHEA:11064"/>
        <dbReference type="ChEBI" id="CHEBI:15377"/>
        <dbReference type="ChEBI" id="CHEBI:32966"/>
        <dbReference type="ChEBI" id="CHEBI:43474"/>
        <dbReference type="ChEBI" id="CHEBI:57634"/>
        <dbReference type="EC" id="3.1.3.11"/>
    </reaction>
</comment>
<feature type="binding site" evidence="12">
    <location>
        <position position="113"/>
    </location>
    <ligand>
        <name>Mg(2+)</name>
        <dbReference type="ChEBI" id="CHEBI:18420"/>
        <label>1</label>
    </ligand>
</feature>
<feature type="domain" description="Fructose-1-6-bisphosphatase class I N-terminal" evidence="13">
    <location>
        <begin position="3"/>
        <end position="191"/>
    </location>
</feature>
<dbReference type="Pfam" id="PF00316">
    <property type="entry name" value="FBPase"/>
    <property type="match status" value="1"/>
</dbReference>
<keyword evidence="16" id="KW-1185">Reference proteome</keyword>
<evidence type="ECO:0000256" key="3">
    <source>
        <dbReference type="ARBA" id="ARBA00013093"/>
    </source>
</evidence>
<dbReference type="EC" id="3.1.3.11" evidence="3 12"/>
<dbReference type="CDD" id="cd00354">
    <property type="entry name" value="FBPase"/>
    <property type="match status" value="1"/>
</dbReference>
<dbReference type="InterPro" id="IPR000146">
    <property type="entry name" value="FBPase_class-1"/>
</dbReference>
<evidence type="ECO:0000256" key="10">
    <source>
        <dbReference type="ARBA" id="ARBA00072069"/>
    </source>
</evidence>
<dbReference type="PANTHER" id="PTHR11556:SF35">
    <property type="entry name" value="SEDOHEPTULOSE-1,7-BISPHOSPHATASE, CHLOROPLASTIC"/>
    <property type="match status" value="1"/>
</dbReference>
<dbReference type="AlphaFoldDB" id="A0A8D4VT56"/>
<dbReference type="KEGG" id="moz:MoryE10_33880"/>
<feature type="binding site" evidence="12">
    <location>
        <position position="206"/>
    </location>
    <ligand>
        <name>substrate</name>
    </ligand>
</feature>
<feature type="binding site" evidence="12">
    <location>
        <position position="111"/>
    </location>
    <ligand>
        <name>Mg(2+)</name>
        <dbReference type="ChEBI" id="CHEBI:18420"/>
        <label>2</label>
    </ligand>
</feature>
<dbReference type="NCBIfam" id="NF006779">
    <property type="entry name" value="PRK09293.1-3"/>
    <property type="match status" value="1"/>
</dbReference>
<dbReference type="InterPro" id="IPR033391">
    <property type="entry name" value="FBPase_N"/>
</dbReference>
<evidence type="ECO:0000256" key="12">
    <source>
        <dbReference type="HAMAP-Rule" id="MF_01855"/>
    </source>
</evidence>
<comment type="pathway">
    <text evidence="9">Carbohydrate biosynthesis.</text>
</comment>
<dbReference type="GO" id="GO:0042132">
    <property type="term" value="F:fructose 1,6-bisphosphate 1-phosphatase activity"/>
    <property type="evidence" value="ECO:0007669"/>
    <property type="project" value="UniProtKB-UniRule"/>
</dbReference>
<dbReference type="GO" id="GO:0006000">
    <property type="term" value="P:fructose metabolic process"/>
    <property type="evidence" value="ECO:0007669"/>
    <property type="project" value="TreeGrafter"/>
</dbReference>
<evidence type="ECO:0000256" key="8">
    <source>
        <dbReference type="ARBA" id="ARBA00023277"/>
    </source>
</evidence>
<evidence type="ECO:0000256" key="4">
    <source>
        <dbReference type="ARBA" id="ARBA00022490"/>
    </source>
</evidence>
<evidence type="ECO:0000256" key="11">
    <source>
        <dbReference type="ARBA" id="ARBA00081210"/>
    </source>
</evidence>
<proteinExistence type="inferred from homology"/>
<dbReference type="GO" id="GO:0030388">
    <property type="term" value="P:fructose 1,6-bisphosphate metabolic process"/>
    <property type="evidence" value="ECO:0007669"/>
    <property type="project" value="TreeGrafter"/>
</dbReference>
<dbReference type="GO" id="GO:0005829">
    <property type="term" value="C:cytosol"/>
    <property type="evidence" value="ECO:0007669"/>
    <property type="project" value="TreeGrafter"/>
</dbReference>
<evidence type="ECO:0000256" key="2">
    <source>
        <dbReference type="ARBA" id="ARBA00010941"/>
    </source>
</evidence>
<dbReference type="PIRSF" id="PIRSF000904">
    <property type="entry name" value="FBPtase_SBPase"/>
    <property type="match status" value="1"/>
</dbReference>
<dbReference type="RefSeq" id="WP_221047758.1">
    <property type="nucleotide sequence ID" value="NZ_AP019782.1"/>
</dbReference>
<dbReference type="EMBL" id="AP019782">
    <property type="protein sequence ID" value="BBL72782.1"/>
    <property type="molecule type" value="Genomic_DNA"/>
</dbReference>
<keyword evidence="8 12" id="KW-0119">Carbohydrate metabolism</keyword>
<evidence type="ECO:0000256" key="7">
    <source>
        <dbReference type="ARBA" id="ARBA00022842"/>
    </source>
</evidence>
<dbReference type="FunFam" id="3.30.540.10:FF:000002">
    <property type="entry name" value="Fructose-1,6-bisphosphatase class 1"/>
    <property type="match status" value="1"/>
</dbReference>
<name>A0A8D4VT56_9GAMM</name>
<dbReference type="GO" id="GO:0006002">
    <property type="term" value="P:fructose 6-phosphate metabolic process"/>
    <property type="evidence" value="ECO:0007669"/>
    <property type="project" value="TreeGrafter"/>
</dbReference>
<organism evidence="15 16">
    <name type="scientific">Methylogaea oryzae</name>
    <dbReference type="NCBI Taxonomy" id="1295382"/>
    <lineage>
        <taxon>Bacteria</taxon>
        <taxon>Pseudomonadati</taxon>
        <taxon>Pseudomonadota</taxon>
        <taxon>Gammaproteobacteria</taxon>
        <taxon>Methylococcales</taxon>
        <taxon>Methylococcaceae</taxon>
        <taxon>Methylogaea</taxon>
    </lineage>
</organism>
<dbReference type="Pfam" id="PF18913">
    <property type="entry name" value="FBPase_C"/>
    <property type="match status" value="1"/>
</dbReference>
<sequence length="333" mass="36858">MTSLTQFLIEEQRRFPQASGDFTLLLNDVAVACKAISRAVRRGGLSGVLGSQGTENVQGEVQVQLDVITNEIFVNALNWTGRYAAMVSEENDELIHITDGNPKGEYLICFDPLDGSSNINVNLSVGTIFSILHCPQGVEHPTEQDFLQPGTSQVAAGFCIYGPATVLMLTTGNGVNAFTLDEEIGEFILTRPNVRIPEDTAEFAVNMSNRRFWEPPMRRYVDECVQGKAGGREKDFNMRWLASMVAEVYRVLTRGGLFAYPMDEKIRDKGGRLRLMYEANPMAFIVEQAGGAASTGYERIMEIQPGSIHQRVPVILGSKNEVERLAAYHRDAN</sequence>
<dbReference type="PANTHER" id="PTHR11556">
    <property type="entry name" value="FRUCTOSE-1,6-BISPHOSPHATASE-RELATED"/>
    <property type="match status" value="1"/>
</dbReference>
<accession>A0A8D4VT56</accession>
<dbReference type="HAMAP" id="MF_01855">
    <property type="entry name" value="FBPase_class1"/>
    <property type="match status" value="1"/>
</dbReference>
<evidence type="ECO:0000256" key="9">
    <source>
        <dbReference type="ARBA" id="ARBA00024331"/>
    </source>
</evidence>
<feature type="domain" description="Fructose-1-6-bisphosphatase class 1 C-terminal" evidence="14">
    <location>
        <begin position="196"/>
        <end position="329"/>
    </location>
</feature>
<comment type="subcellular location">
    <subcellularLocation>
        <location evidence="12">Cytoplasm</location>
    </subcellularLocation>
</comment>
<comment type="caution">
    <text evidence="12">Lacks conserved residue(s) required for the propagation of feature annotation.</text>
</comment>
<dbReference type="NCBIfam" id="NF006780">
    <property type="entry name" value="PRK09293.1-4"/>
    <property type="match status" value="1"/>
</dbReference>
<evidence type="ECO:0000259" key="13">
    <source>
        <dbReference type="Pfam" id="PF00316"/>
    </source>
</evidence>
<feature type="binding site" evidence="12">
    <location>
        <begin position="114"/>
        <end position="117"/>
    </location>
    <ligand>
        <name>substrate</name>
    </ligand>
</feature>
<evidence type="ECO:0000256" key="6">
    <source>
        <dbReference type="ARBA" id="ARBA00022801"/>
    </source>
</evidence>
<dbReference type="Proteomes" id="UP000824988">
    <property type="component" value="Chromosome"/>
</dbReference>
<evidence type="ECO:0000256" key="5">
    <source>
        <dbReference type="ARBA" id="ARBA00022723"/>
    </source>
</evidence>
<dbReference type="GO" id="GO:0006094">
    <property type="term" value="P:gluconeogenesis"/>
    <property type="evidence" value="ECO:0007669"/>
    <property type="project" value="UniProtKB-UniRule"/>
</dbReference>
<comment type="cofactor">
    <cofactor evidence="12">
        <name>Mg(2+)</name>
        <dbReference type="ChEBI" id="CHEBI:18420"/>
    </cofactor>
    <text evidence="12">Binds 2 magnesium ions per subunit.</text>
</comment>
<gene>
    <name evidence="12 15" type="primary">fbp</name>
    <name evidence="15" type="ORF">MoryE10_33880</name>
</gene>
<comment type="similarity">
    <text evidence="2 12">Belongs to the FBPase class 1 family.</text>
</comment>
<evidence type="ECO:0000256" key="1">
    <source>
        <dbReference type="ARBA" id="ARBA00001273"/>
    </source>
</evidence>
<keyword evidence="4 12" id="KW-0963">Cytoplasm</keyword>
<feature type="binding site" evidence="12">
    <location>
        <position position="89"/>
    </location>
    <ligand>
        <name>Mg(2+)</name>
        <dbReference type="ChEBI" id="CHEBI:18420"/>
        <label>1</label>
    </ligand>
</feature>
<feature type="binding site" evidence="12">
    <location>
        <position position="278"/>
    </location>
    <ligand>
        <name>Mg(2+)</name>
        <dbReference type="ChEBI" id="CHEBI:18420"/>
        <label>2</label>
    </ligand>
</feature>
<keyword evidence="5 12" id="KW-0479">Metal-binding</keyword>
<evidence type="ECO:0000313" key="15">
    <source>
        <dbReference type="EMBL" id="BBL72782.1"/>
    </source>
</evidence>
<dbReference type="PIRSF" id="PIRSF500210">
    <property type="entry name" value="FBPtase"/>
    <property type="match status" value="1"/>
</dbReference>
<feature type="binding site" evidence="12">
    <location>
        <position position="111"/>
    </location>
    <ligand>
        <name>Mg(2+)</name>
        <dbReference type="ChEBI" id="CHEBI:18420"/>
        <label>1</label>
    </ligand>
</feature>
<dbReference type="InterPro" id="IPR028343">
    <property type="entry name" value="FBPtase"/>
</dbReference>
<reference evidence="15" key="1">
    <citation type="submission" date="2019-06" db="EMBL/GenBank/DDBJ databases">
        <title>Complete genome sequence of Methylogaea oryzae strain JCM16910.</title>
        <authorList>
            <person name="Asakawa S."/>
        </authorList>
    </citation>
    <scope>NUCLEOTIDE SEQUENCE</scope>
    <source>
        <strain evidence="15">E10</strain>
    </source>
</reference>
<feature type="binding site" evidence="12">
    <location>
        <position position="114"/>
    </location>
    <ligand>
        <name>Mg(2+)</name>
        <dbReference type="ChEBI" id="CHEBI:18420"/>
        <label>2</label>
    </ligand>
</feature>
<evidence type="ECO:0000259" key="14">
    <source>
        <dbReference type="Pfam" id="PF18913"/>
    </source>
</evidence>
<dbReference type="GO" id="GO:0000287">
    <property type="term" value="F:magnesium ion binding"/>
    <property type="evidence" value="ECO:0007669"/>
    <property type="project" value="UniProtKB-UniRule"/>
</dbReference>
<evidence type="ECO:0000313" key="16">
    <source>
        <dbReference type="Proteomes" id="UP000824988"/>
    </source>
</evidence>
<comment type="subunit">
    <text evidence="12">Homotetramer.</text>
</comment>
<dbReference type="InterPro" id="IPR044015">
    <property type="entry name" value="FBPase_C_dom"/>
</dbReference>